<dbReference type="PROSITE" id="PS50885">
    <property type="entry name" value="HAMP"/>
    <property type="match status" value="1"/>
</dbReference>
<proteinExistence type="predicted"/>
<dbReference type="InterPro" id="IPR016380">
    <property type="entry name" value="Sig_transdc_His_kin_NarX/NarQ"/>
</dbReference>
<evidence type="ECO:0000313" key="18">
    <source>
        <dbReference type="EMBL" id="PWW09454.1"/>
    </source>
</evidence>
<evidence type="ECO:0000256" key="10">
    <source>
        <dbReference type="ARBA" id="ARBA00022840"/>
    </source>
</evidence>
<dbReference type="PANTHER" id="PTHR24421:SF10">
    <property type="entry name" value="NITRATE_NITRITE SENSOR PROTEIN NARQ"/>
    <property type="match status" value="1"/>
</dbReference>
<dbReference type="OrthoDB" id="9811306at2"/>
<dbReference type="CDD" id="cd06225">
    <property type="entry name" value="HAMP"/>
    <property type="match status" value="1"/>
</dbReference>
<feature type="domain" description="HAMP" evidence="17">
    <location>
        <begin position="174"/>
        <end position="227"/>
    </location>
</feature>
<evidence type="ECO:0000256" key="14">
    <source>
        <dbReference type="PIRNR" id="PIRNR003167"/>
    </source>
</evidence>
<keyword evidence="9 14" id="KW-0418">Kinase</keyword>
<evidence type="ECO:0000256" key="2">
    <source>
        <dbReference type="ARBA" id="ARBA00004429"/>
    </source>
</evidence>
<feature type="domain" description="Histidine kinase" evidence="16">
    <location>
        <begin position="364"/>
        <end position="559"/>
    </location>
</feature>
<keyword evidence="5" id="KW-0597">Phosphoprotein</keyword>
<evidence type="ECO:0000259" key="16">
    <source>
        <dbReference type="PROSITE" id="PS50109"/>
    </source>
</evidence>
<dbReference type="InterPro" id="IPR003660">
    <property type="entry name" value="HAMP_dom"/>
</dbReference>
<evidence type="ECO:0000256" key="11">
    <source>
        <dbReference type="ARBA" id="ARBA00022989"/>
    </source>
</evidence>
<keyword evidence="7 15" id="KW-0812">Transmembrane</keyword>
<protein>
    <recommendedName>
        <fullName evidence="14">Sensor protein</fullName>
        <ecNumber evidence="14">2.7.13.3</ecNumber>
    </recommendedName>
</protein>
<organism evidence="18 19">
    <name type="scientific">Mangrovibacter plantisponsor</name>
    <dbReference type="NCBI Taxonomy" id="451513"/>
    <lineage>
        <taxon>Bacteria</taxon>
        <taxon>Pseudomonadati</taxon>
        <taxon>Pseudomonadota</taxon>
        <taxon>Gammaproteobacteria</taxon>
        <taxon>Enterobacterales</taxon>
        <taxon>Enterobacteriaceae</taxon>
        <taxon>Mangrovibacter</taxon>
    </lineage>
</organism>
<dbReference type="InterPro" id="IPR005467">
    <property type="entry name" value="His_kinase_dom"/>
</dbReference>
<evidence type="ECO:0000256" key="7">
    <source>
        <dbReference type="ARBA" id="ARBA00022692"/>
    </source>
</evidence>
<dbReference type="Pfam" id="PF02518">
    <property type="entry name" value="HATPase_c"/>
    <property type="match status" value="1"/>
</dbReference>
<keyword evidence="19" id="KW-1185">Reference proteome</keyword>
<dbReference type="SUPFAM" id="SSF158472">
    <property type="entry name" value="HAMP domain-like"/>
    <property type="match status" value="1"/>
</dbReference>
<dbReference type="InterPro" id="IPR011712">
    <property type="entry name" value="Sig_transdc_His_kin_sub3_dim/P"/>
</dbReference>
<evidence type="ECO:0000313" key="19">
    <source>
        <dbReference type="Proteomes" id="UP000246744"/>
    </source>
</evidence>
<comment type="subcellular location">
    <subcellularLocation>
        <location evidence="2">Cell inner membrane</location>
        <topology evidence="2">Multi-pass membrane protein</topology>
    </subcellularLocation>
</comment>
<dbReference type="InterPro" id="IPR003594">
    <property type="entry name" value="HATPase_dom"/>
</dbReference>
<dbReference type="Gene3D" id="1.20.5.1930">
    <property type="match status" value="1"/>
</dbReference>
<dbReference type="NCBIfam" id="NF008184">
    <property type="entry name" value="PRK10935.1"/>
    <property type="match status" value="1"/>
</dbReference>
<evidence type="ECO:0000256" key="13">
    <source>
        <dbReference type="ARBA" id="ARBA00023136"/>
    </source>
</evidence>
<dbReference type="GO" id="GO:0046983">
    <property type="term" value="F:protein dimerization activity"/>
    <property type="evidence" value="ECO:0007669"/>
    <property type="project" value="UniProtKB-UniRule"/>
</dbReference>
<dbReference type="SMART" id="SM00387">
    <property type="entry name" value="HATPase_c"/>
    <property type="match status" value="1"/>
</dbReference>
<keyword evidence="10 14" id="KW-0067">ATP-binding</keyword>
<dbReference type="PANTHER" id="PTHR24421">
    <property type="entry name" value="NITRATE/NITRITE SENSOR PROTEIN NARX-RELATED"/>
    <property type="match status" value="1"/>
</dbReference>
<dbReference type="AlphaFoldDB" id="A0A317Q203"/>
<evidence type="ECO:0000256" key="3">
    <source>
        <dbReference type="ARBA" id="ARBA00022475"/>
    </source>
</evidence>
<dbReference type="Proteomes" id="UP000246744">
    <property type="component" value="Unassembled WGS sequence"/>
</dbReference>
<dbReference type="InterPro" id="IPR050482">
    <property type="entry name" value="Sensor_HK_TwoCompSys"/>
</dbReference>
<dbReference type="Pfam" id="PF13675">
    <property type="entry name" value="PilJ"/>
    <property type="match status" value="1"/>
</dbReference>
<evidence type="ECO:0000256" key="6">
    <source>
        <dbReference type="ARBA" id="ARBA00022679"/>
    </source>
</evidence>
<keyword evidence="3 14" id="KW-1003">Cell membrane</keyword>
<keyword evidence="11 15" id="KW-1133">Transmembrane helix</keyword>
<evidence type="ECO:0000259" key="17">
    <source>
        <dbReference type="PROSITE" id="PS50885"/>
    </source>
</evidence>
<reference evidence="18 19" key="1">
    <citation type="submission" date="2018-05" db="EMBL/GenBank/DDBJ databases">
        <title>Genomic Encyclopedia of Type Strains, Phase IV (KMG-IV): sequencing the most valuable type-strain genomes for metagenomic binning, comparative biology and taxonomic classification.</title>
        <authorList>
            <person name="Goeker M."/>
        </authorList>
    </citation>
    <scope>NUCLEOTIDE SEQUENCE [LARGE SCALE GENOMIC DNA]</scope>
    <source>
        <strain evidence="18 19">DSM 19579</strain>
    </source>
</reference>
<dbReference type="PIRSF" id="PIRSF003167">
    <property type="entry name" value="STHK_NarX/NarQ"/>
    <property type="match status" value="1"/>
</dbReference>
<gene>
    <name evidence="18" type="ORF">DES37_105101</name>
</gene>
<feature type="transmembrane region" description="Helical" evidence="15">
    <location>
        <begin position="14"/>
        <end position="33"/>
    </location>
</feature>
<accession>A0A317Q203</accession>
<keyword evidence="4 14" id="KW-0997">Cell inner membrane</keyword>
<dbReference type="GO" id="GO:0000155">
    <property type="term" value="F:phosphorelay sensor kinase activity"/>
    <property type="evidence" value="ECO:0007669"/>
    <property type="project" value="UniProtKB-UniRule"/>
</dbReference>
<evidence type="ECO:0000256" key="4">
    <source>
        <dbReference type="ARBA" id="ARBA00022519"/>
    </source>
</evidence>
<dbReference type="Gene3D" id="1.20.120.960">
    <property type="entry name" value="Histidine kinase NarX, sensor domain"/>
    <property type="match status" value="1"/>
</dbReference>
<keyword evidence="6 14" id="KW-0808">Transferase</keyword>
<sequence>MIVKQSVSSTLARAFLYIVLVSLLSTGLALVTLSSSLSDAQAVNIAGSLRMQSYRMGYDLQANPAMLPEHQKKYTASLNSPVFHALNRWYVPANVRERYAQIHAAWGEMQQQLQAGNQTWYQQNIANYVGNINEFVFALQQYAEKKVMLVAVFAALGFMTILLVIFFTLERIRLHVVSPLESLVVASKKIQEGVFHIPPLHTDLPNELGMLSRSFTAMTNELHKFYRSLEEKVSEKTQDLQQANRMLEVLYNCSQAMNTSSMDPLSFRHILQIIRQHEHVECIEMLVGENWSIREGSEVPDGNWQTIPVTMQDTVFGQLRWQAEPNTPPAQMMQSVSNMLGRGLFFNQAKKHYQQLLLMEERATIARELHDSLAQVLSYLRIQMALLNRSIPQENPMARQIIEDFSKALNDAYRQLRELLSTFRLTLQQADLSAALQEMIEPLRAQTPAQIHLDCRMPTQALDAQQQVHLLQLVREAVLNAIKHANASEISVSCISSPDGGHAVYVRDNGRGIQSLDEPAGHYGLNIMHERAQRLGGKLAISCPVTGGTLVSLSFSTDTGSASGAAAS</sequence>
<feature type="transmembrane region" description="Helical" evidence="15">
    <location>
        <begin position="147"/>
        <end position="169"/>
    </location>
</feature>
<dbReference type="EMBL" id="QGTS01000005">
    <property type="protein sequence ID" value="PWW09454.1"/>
    <property type="molecule type" value="Genomic_DNA"/>
</dbReference>
<keyword evidence="8 14" id="KW-0547">Nucleotide-binding</keyword>
<dbReference type="GO" id="GO:0005886">
    <property type="term" value="C:plasma membrane"/>
    <property type="evidence" value="ECO:0007669"/>
    <property type="project" value="UniProtKB-SubCell"/>
</dbReference>
<dbReference type="InterPro" id="IPR042295">
    <property type="entry name" value="NarX-like_N_sf"/>
</dbReference>
<dbReference type="PROSITE" id="PS50109">
    <property type="entry name" value="HIS_KIN"/>
    <property type="match status" value="1"/>
</dbReference>
<evidence type="ECO:0000256" key="1">
    <source>
        <dbReference type="ARBA" id="ARBA00000085"/>
    </source>
</evidence>
<dbReference type="Pfam" id="PF00672">
    <property type="entry name" value="HAMP"/>
    <property type="match status" value="1"/>
</dbReference>
<dbReference type="Gene3D" id="3.30.565.10">
    <property type="entry name" value="Histidine kinase-like ATPase, C-terminal domain"/>
    <property type="match status" value="1"/>
</dbReference>
<dbReference type="CDD" id="cd22899">
    <property type="entry name" value="NarQ_sensor"/>
    <property type="match status" value="1"/>
</dbReference>
<comment type="catalytic activity">
    <reaction evidence="1 14">
        <text>ATP + protein L-histidine = ADP + protein N-phospho-L-histidine.</text>
        <dbReference type="EC" id="2.7.13.3"/>
    </reaction>
</comment>
<keyword evidence="12 14" id="KW-0902">Two-component regulatory system</keyword>
<dbReference type="SUPFAM" id="SSF55874">
    <property type="entry name" value="ATPase domain of HSP90 chaperone/DNA topoisomerase II/histidine kinase"/>
    <property type="match status" value="1"/>
</dbReference>
<comment type="caution">
    <text evidence="18">The sequence shown here is derived from an EMBL/GenBank/DDBJ whole genome shotgun (WGS) entry which is preliminary data.</text>
</comment>
<dbReference type="RefSeq" id="WP_110025625.1">
    <property type="nucleotide sequence ID" value="NZ_QGTS01000005.1"/>
</dbReference>
<evidence type="ECO:0000256" key="15">
    <source>
        <dbReference type="SAM" id="Phobius"/>
    </source>
</evidence>
<dbReference type="SMART" id="SM00304">
    <property type="entry name" value="HAMP"/>
    <property type="match status" value="1"/>
</dbReference>
<dbReference type="InterPro" id="IPR029095">
    <property type="entry name" value="NarX-like_N"/>
</dbReference>
<evidence type="ECO:0000256" key="12">
    <source>
        <dbReference type="ARBA" id="ARBA00023012"/>
    </source>
</evidence>
<evidence type="ECO:0000256" key="5">
    <source>
        <dbReference type="ARBA" id="ARBA00022553"/>
    </source>
</evidence>
<name>A0A317Q203_9ENTR</name>
<evidence type="ECO:0000256" key="8">
    <source>
        <dbReference type="ARBA" id="ARBA00022741"/>
    </source>
</evidence>
<evidence type="ECO:0000256" key="9">
    <source>
        <dbReference type="ARBA" id="ARBA00022777"/>
    </source>
</evidence>
<dbReference type="GO" id="GO:0005524">
    <property type="term" value="F:ATP binding"/>
    <property type="evidence" value="ECO:0007669"/>
    <property type="project" value="UniProtKB-UniRule"/>
</dbReference>
<keyword evidence="13 14" id="KW-0472">Membrane</keyword>
<dbReference type="CDD" id="cd16917">
    <property type="entry name" value="HATPase_UhpB-NarQ-NarX-like"/>
    <property type="match status" value="1"/>
</dbReference>
<dbReference type="EC" id="2.7.13.3" evidence="14"/>
<dbReference type="Pfam" id="PF07730">
    <property type="entry name" value="HisKA_3"/>
    <property type="match status" value="1"/>
</dbReference>
<dbReference type="InterPro" id="IPR036890">
    <property type="entry name" value="HATPase_C_sf"/>
</dbReference>